<keyword evidence="3 6" id="KW-0812">Transmembrane</keyword>
<comment type="similarity">
    <text evidence="2">Belongs to the MGR2 family.</text>
</comment>
<dbReference type="GO" id="GO:0045039">
    <property type="term" value="P:protein insertion into mitochondrial inner membrane"/>
    <property type="evidence" value="ECO:0007669"/>
    <property type="project" value="TreeGrafter"/>
</dbReference>
<evidence type="ECO:0000256" key="3">
    <source>
        <dbReference type="ARBA" id="ARBA00022692"/>
    </source>
</evidence>
<protein>
    <submittedName>
        <fullName evidence="7">Uncharacterized protein</fullName>
    </submittedName>
</protein>
<dbReference type="GO" id="GO:0005744">
    <property type="term" value="C:TIM23 mitochondrial import inner membrane translocase complex"/>
    <property type="evidence" value="ECO:0007669"/>
    <property type="project" value="TreeGrafter"/>
</dbReference>
<reference evidence="7 8" key="1">
    <citation type="submission" date="2020-04" db="EMBL/GenBank/DDBJ databases">
        <title>Plant Genome Project.</title>
        <authorList>
            <person name="Zhang R.-G."/>
        </authorList>
    </citation>
    <scope>NUCLEOTIDE SEQUENCE [LARGE SCALE GENOMIC DNA]</scope>
    <source>
        <strain evidence="7">YNK0</strain>
        <tissue evidence="7">Leaf</tissue>
    </source>
</reference>
<dbReference type="InterPro" id="IPR018450">
    <property type="entry name" value="Romo1/Mgr2"/>
</dbReference>
<evidence type="ECO:0000256" key="2">
    <source>
        <dbReference type="ARBA" id="ARBA00007839"/>
    </source>
</evidence>
<accession>A0A834Z7G4</accession>
<dbReference type="EMBL" id="JABCRI010000011">
    <property type="protein sequence ID" value="KAF8398257.1"/>
    <property type="molecule type" value="Genomic_DNA"/>
</dbReference>
<comment type="caution">
    <text evidence="7">The sequence shown here is derived from an EMBL/GenBank/DDBJ whole genome shotgun (WGS) entry which is preliminary data.</text>
</comment>
<keyword evidence="4 6" id="KW-1133">Transmembrane helix</keyword>
<evidence type="ECO:0000313" key="8">
    <source>
        <dbReference type="Proteomes" id="UP000655225"/>
    </source>
</evidence>
<feature type="transmembrane region" description="Helical" evidence="6">
    <location>
        <begin position="287"/>
        <end position="309"/>
    </location>
</feature>
<proteinExistence type="inferred from homology"/>
<comment type="subcellular location">
    <subcellularLocation>
        <location evidence="1">Membrane</location>
    </subcellularLocation>
</comment>
<dbReference type="AlphaFoldDB" id="A0A834Z7G4"/>
<evidence type="ECO:0000256" key="4">
    <source>
        <dbReference type="ARBA" id="ARBA00022989"/>
    </source>
</evidence>
<dbReference type="Pfam" id="PF10247">
    <property type="entry name" value="Romo1"/>
    <property type="match status" value="2"/>
</dbReference>
<evidence type="ECO:0000256" key="6">
    <source>
        <dbReference type="SAM" id="Phobius"/>
    </source>
</evidence>
<evidence type="ECO:0000256" key="1">
    <source>
        <dbReference type="ARBA" id="ARBA00004370"/>
    </source>
</evidence>
<evidence type="ECO:0000256" key="5">
    <source>
        <dbReference type="ARBA" id="ARBA00023136"/>
    </source>
</evidence>
<organism evidence="7 8">
    <name type="scientific">Tetracentron sinense</name>
    <name type="common">Spur-leaf</name>
    <dbReference type="NCBI Taxonomy" id="13715"/>
    <lineage>
        <taxon>Eukaryota</taxon>
        <taxon>Viridiplantae</taxon>
        <taxon>Streptophyta</taxon>
        <taxon>Embryophyta</taxon>
        <taxon>Tracheophyta</taxon>
        <taxon>Spermatophyta</taxon>
        <taxon>Magnoliopsida</taxon>
        <taxon>Trochodendrales</taxon>
        <taxon>Trochodendraceae</taxon>
        <taxon>Tetracentron</taxon>
    </lineage>
</organism>
<sequence>MARDSCLARVTTGVAVGGAVGGAVGAVYGAYEAIRYKTGLLAVRHYSVTEMIAVVSAVCTSCNCRQQRLSPLSKECFYLLATAMSYHGNNLSSLGLCKEYSCTNAQRSLGVLTFLCIFLVKDPLQGPVVACGMPEMAMIVAITDPSFLLGRLLDWCGDLDKRSCDCLVALYGSVSEAPKILIETFNTGFSGLGVDSKSINKPWHAPWLSQQPVMLREGVPNATVGVLAIVVAVAAIVRDILSKVPARPWDSEPDLQQVVELSLVAYLPSMHTSRDGYGVPGLMKIRYIGQTTLGSAAIFGLFLGAGSLIHCGKSY</sequence>
<dbReference type="PANTHER" id="PTHR28525">
    <property type="entry name" value="REACTIVE OXYGEN SPECIES MODULATOR 1"/>
    <property type="match status" value="1"/>
</dbReference>
<dbReference type="GO" id="GO:0030150">
    <property type="term" value="P:protein import into mitochondrial matrix"/>
    <property type="evidence" value="ECO:0007669"/>
    <property type="project" value="TreeGrafter"/>
</dbReference>
<name>A0A834Z7G4_TETSI</name>
<dbReference type="Proteomes" id="UP000655225">
    <property type="component" value="Unassembled WGS sequence"/>
</dbReference>
<gene>
    <name evidence="7" type="ORF">HHK36_017184</name>
</gene>
<evidence type="ECO:0000313" key="7">
    <source>
        <dbReference type="EMBL" id="KAF8398257.1"/>
    </source>
</evidence>
<dbReference type="PANTHER" id="PTHR28525:SF1">
    <property type="entry name" value="REACTIVE OXYGEN SPECIES MODULATOR 1"/>
    <property type="match status" value="1"/>
</dbReference>
<keyword evidence="8" id="KW-1185">Reference proteome</keyword>
<keyword evidence="5 6" id="KW-0472">Membrane</keyword>
<dbReference type="SMART" id="SM01378">
    <property type="entry name" value="Romo1"/>
    <property type="match status" value="2"/>
</dbReference>